<protein>
    <recommendedName>
        <fullName evidence="4">PEST proteolytic signal-containing nuclear protein</fullName>
    </recommendedName>
</protein>
<accession>A0ABN9MA77</accession>
<keyword evidence="9" id="KW-0131">Cell cycle</keyword>
<evidence type="ECO:0000256" key="8">
    <source>
        <dbReference type="ARBA" id="ARBA00023242"/>
    </source>
</evidence>
<organism evidence="11 12">
    <name type="scientific">Ranitomeya imitator</name>
    <name type="common">mimic poison frog</name>
    <dbReference type="NCBI Taxonomy" id="111125"/>
    <lineage>
        <taxon>Eukaryota</taxon>
        <taxon>Metazoa</taxon>
        <taxon>Chordata</taxon>
        <taxon>Craniata</taxon>
        <taxon>Vertebrata</taxon>
        <taxon>Euteleostomi</taxon>
        <taxon>Amphibia</taxon>
        <taxon>Batrachia</taxon>
        <taxon>Anura</taxon>
        <taxon>Neobatrachia</taxon>
        <taxon>Hyloidea</taxon>
        <taxon>Dendrobatidae</taxon>
        <taxon>Dendrobatinae</taxon>
        <taxon>Ranitomeya</taxon>
    </lineage>
</organism>
<feature type="region of interest" description="Disordered" evidence="10">
    <location>
        <begin position="85"/>
        <end position="170"/>
    </location>
</feature>
<keyword evidence="8" id="KW-0539">Nucleus</keyword>
<evidence type="ECO:0000313" key="11">
    <source>
        <dbReference type="EMBL" id="CAJ0962051.1"/>
    </source>
</evidence>
<feature type="compositionally biased region" description="Polar residues" evidence="10">
    <location>
        <begin position="133"/>
        <end position="143"/>
    </location>
</feature>
<dbReference type="PANTHER" id="PTHR16523:SF6">
    <property type="entry name" value="PEST PROTEOLYTIC SIGNAL-CONTAINING NUCLEAR PROTEIN"/>
    <property type="match status" value="1"/>
</dbReference>
<name>A0ABN9MA77_9NEOB</name>
<evidence type="ECO:0000256" key="6">
    <source>
        <dbReference type="ARBA" id="ARBA00022843"/>
    </source>
</evidence>
<sequence length="170" mass="17946">MEFINPALDSFKAGPEEDAETTVNTKPVSSSNGGESSGRGAEKRSAVTSAEEAGSQPCPSKVAKFGFAFGGQAAKKPPSISIKLGVAKPKDAPPAAAPQKTSVAAAFNDEDDSEPEEMPPEAKMRMKNIGRDTPTSSGPNSFNKGKHGFSDSQKLWERNIKSHLERVPDD</sequence>
<comment type="subunit">
    <text evidence="3">Interacts with UHRF2/NIRF.</text>
</comment>
<comment type="function">
    <text evidence="1">May be involved in cell cycle regulation.</text>
</comment>
<keyword evidence="7" id="KW-0007">Acetylation</keyword>
<evidence type="ECO:0000256" key="4">
    <source>
        <dbReference type="ARBA" id="ARBA00022059"/>
    </source>
</evidence>
<feature type="compositionally biased region" description="Acidic residues" evidence="10">
    <location>
        <begin position="108"/>
        <end position="119"/>
    </location>
</feature>
<keyword evidence="5" id="KW-0597">Phosphoprotein</keyword>
<evidence type="ECO:0000256" key="9">
    <source>
        <dbReference type="ARBA" id="ARBA00023306"/>
    </source>
</evidence>
<evidence type="ECO:0000256" key="1">
    <source>
        <dbReference type="ARBA" id="ARBA00002646"/>
    </source>
</evidence>
<gene>
    <name evidence="11" type="ORF">RIMI_LOCUS18030177</name>
</gene>
<reference evidence="11" key="1">
    <citation type="submission" date="2023-07" db="EMBL/GenBank/DDBJ databases">
        <authorList>
            <person name="Stuckert A."/>
        </authorList>
    </citation>
    <scope>NUCLEOTIDE SEQUENCE</scope>
</reference>
<comment type="caution">
    <text evidence="11">The sequence shown here is derived from an EMBL/GenBank/DDBJ whole genome shotgun (WGS) entry which is preliminary data.</text>
</comment>
<evidence type="ECO:0000256" key="5">
    <source>
        <dbReference type="ARBA" id="ARBA00022553"/>
    </source>
</evidence>
<feature type="region of interest" description="Disordered" evidence="10">
    <location>
        <begin position="1"/>
        <end position="61"/>
    </location>
</feature>
<dbReference type="Pfam" id="PF15473">
    <property type="entry name" value="PCNP"/>
    <property type="match status" value="1"/>
</dbReference>
<dbReference type="Proteomes" id="UP001176940">
    <property type="component" value="Unassembled WGS sequence"/>
</dbReference>
<keyword evidence="12" id="KW-1185">Reference proteome</keyword>
<dbReference type="InterPro" id="IPR029169">
    <property type="entry name" value="PCNP"/>
</dbReference>
<comment type="subcellular location">
    <subcellularLocation>
        <location evidence="2">Nucleus</location>
    </subcellularLocation>
</comment>
<evidence type="ECO:0000313" key="12">
    <source>
        <dbReference type="Proteomes" id="UP001176940"/>
    </source>
</evidence>
<proteinExistence type="predicted"/>
<evidence type="ECO:0000256" key="2">
    <source>
        <dbReference type="ARBA" id="ARBA00004123"/>
    </source>
</evidence>
<feature type="compositionally biased region" description="Basic and acidic residues" evidence="10">
    <location>
        <begin position="154"/>
        <end position="170"/>
    </location>
</feature>
<dbReference type="PANTHER" id="PTHR16523">
    <property type="entry name" value="PEST PROTEOLYTIC SIGNAL-CONTAINING NUCLEAR PROTEIN"/>
    <property type="match status" value="1"/>
</dbReference>
<evidence type="ECO:0000256" key="10">
    <source>
        <dbReference type="SAM" id="MobiDB-lite"/>
    </source>
</evidence>
<evidence type="ECO:0000256" key="7">
    <source>
        <dbReference type="ARBA" id="ARBA00022990"/>
    </source>
</evidence>
<keyword evidence="6" id="KW-0832">Ubl conjugation</keyword>
<dbReference type="EMBL" id="CAUEEQ010054048">
    <property type="protein sequence ID" value="CAJ0962051.1"/>
    <property type="molecule type" value="Genomic_DNA"/>
</dbReference>
<evidence type="ECO:0000256" key="3">
    <source>
        <dbReference type="ARBA" id="ARBA00011097"/>
    </source>
</evidence>